<feature type="binding site" evidence="6">
    <location>
        <position position="249"/>
    </location>
    <ligand>
        <name>Mg(2+)</name>
        <dbReference type="ChEBI" id="CHEBI:18420"/>
        <label>1</label>
    </ligand>
</feature>
<feature type="binding site" evidence="6">
    <location>
        <position position="106"/>
    </location>
    <ligand>
        <name>Mg(2+)</name>
        <dbReference type="ChEBI" id="CHEBI:18420"/>
        <label>1</label>
    </ligand>
</feature>
<dbReference type="GO" id="GO:0046872">
    <property type="term" value="F:metal ion binding"/>
    <property type="evidence" value="ECO:0007669"/>
    <property type="project" value="UniProtKB-KW"/>
</dbReference>
<keyword evidence="2 6" id="KW-0479">Metal-binding</keyword>
<dbReference type="NCBIfam" id="TIGR00195">
    <property type="entry name" value="exoDNase_III"/>
    <property type="match status" value="1"/>
</dbReference>
<proteinExistence type="inferred from homology"/>
<reference evidence="11" key="1">
    <citation type="submission" date="2022-01" db="EMBL/GenBank/DDBJ databases">
        <title>Comparative genomics reveals a dynamic genome evolution in the ectomycorrhizal milk-cap (Lactarius) mushrooms.</title>
        <authorList>
            <consortium name="DOE Joint Genome Institute"/>
            <person name="Lebreton A."/>
            <person name="Tang N."/>
            <person name="Kuo A."/>
            <person name="LaButti K."/>
            <person name="Drula E."/>
            <person name="Barry K."/>
            <person name="Clum A."/>
            <person name="Lipzen A."/>
            <person name="Mousain D."/>
            <person name="Ng V."/>
            <person name="Wang R."/>
            <person name="Wang X."/>
            <person name="Dai Y."/>
            <person name="Henrissat B."/>
            <person name="Grigoriev I.V."/>
            <person name="Guerin-Laguette A."/>
            <person name="Yu F."/>
            <person name="Martin F.M."/>
        </authorList>
    </citation>
    <scope>NUCLEOTIDE SEQUENCE</scope>
    <source>
        <strain evidence="11">QP</strain>
    </source>
</reference>
<feature type="region of interest" description="Disordered" evidence="9">
    <location>
        <begin position="30"/>
        <end position="78"/>
    </location>
</feature>
<evidence type="ECO:0000259" key="10">
    <source>
        <dbReference type="Pfam" id="PF03372"/>
    </source>
</evidence>
<feature type="site" description="Transition state stabilizer" evidence="7">
    <location>
        <position position="249"/>
    </location>
</feature>
<dbReference type="GO" id="GO:0003906">
    <property type="term" value="F:DNA-(apurinic or apyrimidinic site) endonuclease activity"/>
    <property type="evidence" value="ECO:0007669"/>
    <property type="project" value="TreeGrafter"/>
</dbReference>
<dbReference type="AlphaFoldDB" id="A0AAD4QFM2"/>
<sequence>MSFILNLVSARSRPLCSLLKSCATHATALSMPPKRAASSSKRKAESDSDGEKPVKSKTTTKKAKVDASSNLAEGFAPNGQPTNKVLPVKISFPPRSERATRIASWNICSLASSQKKGFKYYVEAEDPDILILTETKVNNEPADPALTSRFPYRYWSISEKKTYAGTAILSKHKPLSVDKTLPGHPDPGSVKGRIVTLEFEDYYVIGTYVVNAGQGLKTLDAKKLWNHHFEAYIRDLDKKKPVIWAGDLNVAPTAADLSNPKTNWNKTAGYTEAETTAFAKILNPPDDDAGKFVDVWRKLHPDERHYTYFSYRFNCREKGIGWRLDMFVLSEQIVNRVKMCEIRGEIYGASDHCPIVLEIAPAAES</sequence>
<organism evidence="11 12">
    <name type="scientific">Lactarius akahatsu</name>
    <dbReference type="NCBI Taxonomy" id="416441"/>
    <lineage>
        <taxon>Eukaryota</taxon>
        <taxon>Fungi</taxon>
        <taxon>Dikarya</taxon>
        <taxon>Basidiomycota</taxon>
        <taxon>Agaricomycotina</taxon>
        <taxon>Agaricomycetes</taxon>
        <taxon>Russulales</taxon>
        <taxon>Russulaceae</taxon>
        <taxon>Lactarius</taxon>
    </lineage>
</organism>
<feature type="site" description="Interaction with DNA substrate" evidence="7">
    <location>
        <position position="352"/>
    </location>
</feature>
<evidence type="ECO:0000256" key="6">
    <source>
        <dbReference type="PIRSR" id="PIRSR604808-2"/>
    </source>
</evidence>
<evidence type="ECO:0000256" key="1">
    <source>
        <dbReference type="ARBA" id="ARBA00007092"/>
    </source>
</evidence>
<keyword evidence="6" id="KW-0464">Manganese</keyword>
<feature type="compositionally biased region" description="Basic and acidic residues" evidence="9">
    <location>
        <begin position="42"/>
        <end position="54"/>
    </location>
</feature>
<dbReference type="CDD" id="cd09087">
    <property type="entry name" value="Ape1-like_AP-endo"/>
    <property type="match status" value="1"/>
</dbReference>
<dbReference type="PANTHER" id="PTHR22748:SF6">
    <property type="entry name" value="DNA-(APURINIC OR APYRIMIDINIC SITE) ENDONUCLEASE"/>
    <property type="match status" value="1"/>
</dbReference>
<dbReference type="InterPro" id="IPR036691">
    <property type="entry name" value="Endo/exonu/phosph_ase_sf"/>
</dbReference>
<dbReference type="InterPro" id="IPR005135">
    <property type="entry name" value="Endo/exonuclease/phosphatase"/>
</dbReference>
<protein>
    <recommendedName>
        <fullName evidence="8">DNA-(apurinic or apyrimidinic site) endonuclease</fullName>
        <ecNumber evidence="8">3.1.-.-</ecNumber>
    </recommendedName>
</protein>
<dbReference type="PROSITE" id="PS51435">
    <property type="entry name" value="AP_NUCLEASE_F1_4"/>
    <property type="match status" value="1"/>
</dbReference>
<evidence type="ECO:0000256" key="7">
    <source>
        <dbReference type="PIRSR" id="PIRSR604808-3"/>
    </source>
</evidence>
<dbReference type="Proteomes" id="UP001201163">
    <property type="component" value="Unassembled WGS sequence"/>
</dbReference>
<dbReference type="GO" id="GO:0005634">
    <property type="term" value="C:nucleus"/>
    <property type="evidence" value="ECO:0007669"/>
    <property type="project" value="TreeGrafter"/>
</dbReference>
<comment type="cofactor">
    <cofactor evidence="6 8">
        <name>Mg(2+)</name>
        <dbReference type="ChEBI" id="CHEBI:18420"/>
    </cofactor>
    <cofactor evidence="6 8">
        <name>Mn(2+)</name>
        <dbReference type="ChEBI" id="CHEBI:29035"/>
    </cofactor>
    <text evidence="6 8">Probably binds two magnesium or manganese ions per subunit.</text>
</comment>
<feature type="active site" description="Proton donor/acceptor" evidence="5">
    <location>
        <position position="247"/>
    </location>
</feature>
<dbReference type="PANTHER" id="PTHR22748">
    <property type="entry name" value="AP ENDONUCLEASE"/>
    <property type="match status" value="1"/>
</dbReference>
<feature type="site" description="Important for catalytic activity" evidence="7">
    <location>
        <position position="325"/>
    </location>
</feature>
<keyword evidence="4 6" id="KW-0460">Magnesium</keyword>
<comment type="similarity">
    <text evidence="1 8">Belongs to the DNA repair enzymes AP/ExoA family.</text>
</comment>
<dbReference type="GO" id="GO:0006284">
    <property type="term" value="P:base-excision repair"/>
    <property type="evidence" value="ECO:0007669"/>
    <property type="project" value="TreeGrafter"/>
</dbReference>
<feature type="binding site" evidence="6">
    <location>
        <position position="134"/>
    </location>
    <ligand>
        <name>Mg(2+)</name>
        <dbReference type="ChEBI" id="CHEBI:18420"/>
        <label>1</label>
    </ligand>
</feature>
<keyword evidence="3" id="KW-0378">Hydrolase</keyword>
<evidence type="ECO:0000256" key="8">
    <source>
        <dbReference type="RuleBase" id="RU362131"/>
    </source>
</evidence>
<dbReference type="EMBL" id="JAKELL010000012">
    <property type="protein sequence ID" value="KAH8995345.1"/>
    <property type="molecule type" value="Genomic_DNA"/>
</dbReference>
<feature type="active site" description="Proton acceptor" evidence="5">
    <location>
        <position position="352"/>
    </location>
</feature>
<name>A0AAD4QFM2_9AGAM</name>
<feature type="domain" description="Endonuclease/exonuclease/phosphatase" evidence="10">
    <location>
        <begin position="103"/>
        <end position="352"/>
    </location>
</feature>
<dbReference type="GO" id="GO:0008311">
    <property type="term" value="F:double-stranded DNA 3'-5' DNA exonuclease activity"/>
    <property type="evidence" value="ECO:0007669"/>
    <property type="project" value="TreeGrafter"/>
</dbReference>
<comment type="caution">
    <text evidence="11">The sequence shown here is derived from an EMBL/GenBank/DDBJ whole genome shotgun (WGS) entry which is preliminary data.</text>
</comment>
<evidence type="ECO:0000313" key="11">
    <source>
        <dbReference type="EMBL" id="KAH8995345.1"/>
    </source>
</evidence>
<keyword evidence="11" id="KW-0540">Nuclease</keyword>
<dbReference type="GO" id="GO:0008081">
    <property type="term" value="F:phosphoric diester hydrolase activity"/>
    <property type="evidence" value="ECO:0007669"/>
    <property type="project" value="TreeGrafter"/>
</dbReference>
<dbReference type="Gene3D" id="3.60.10.10">
    <property type="entry name" value="Endonuclease/exonuclease/phosphatase"/>
    <property type="match status" value="1"/>
</dbReference>
<feature type="binding site" evidence="6">
    <location>
        <position position="351"/>
    </location>
    <ligand>
        <name>Mg(2+)</name>
        <dbReference type="ChEBI" id="CHEBI:18420"/>
        <label>1</label>
    </ligand>
</feature>
<keyword evidence="12" id="KW-1185">Reference proteome</keyword>
<keyword evidence="8" id="KW-0234">DNA repair</keyword>
<keyword evidence="11" id="KW-0255">Endonuclease</keyword>
<keyword evidence="8" id="KW-0227">DNA damage</keyword>
<gene>
    <name evidence="11" type="ORF">EDB92DRAFT_1846389</name>
</gene>
<accession>A0AAD4QFM2</accession>
<evidence type="ECO:0000256" key="3">
    <source>
        <dbReference type="ARBA" id="ARBA00022801"/>
    </source>
</evidence>
<feature type="active site" evidence="5">
    <location>
        <position position="208"/>
    </location>
</feature>
<dbReference type="EC" id="3.1.-.-" evidence="8"/>
<dbReference type="NCBIfam" id="TIGR00633">
    <property type="entry name" value="xth"/>
    <property type="match status" value="1"/>
</dbReference>
<evidence type="ECO:0000256" key="9">
    <source>
        <dbReference type="SAM" id="MobiDB-lite"/>
    </source>
</evidence>
<dbReference type="Pfam" id="PF03372">
    <property type="entry name" value="Exo_endo_phos"/>
    <property type="match status" value="1"/>
</dbReference>
<feature type="binding site" evidence="6">
    <location>
        <position position="352"/>
    </location>
    <ligand>
        <name>Mg(2+)</name>
        <dbReference type="ChEBI" id="CHEBI:18420"/>
        <label>1</label>
    </ligand>
</feature>
<feature type="binding site" evidence="6">
    <location>
        <position position="247"/>
    </location>
    <ligand>
        <name>Mg(2+)</name>
        <dbReference type="ChEBI" id="CHEBI:18420"/>
        <label>1</label>
    </ligand>
</feature>
<dbReference type="InterPro" id="IPR004808">
    <property type="entry name" value="AP_endonuc_1"/>
</dbReference>
<evidence type="ECO:0000256" key="4">
    <source>
        <dbReference type="ARBA" id="ARBA00022842"/>
    </source>
</evidence>
<dbReference type="SUPFAM" id="SSF56219">
    <property type="entry name" value="DNase I-like"/>
    <property type="match status" value="1"/>
</dbReference>
<evidence type="ECO:0000256" key="2">
    <source>
        <dbReference type="ARBA" id="ARBA00022723"/>
    </source>
</evidence>
<evidence type="ECO:0000313" key="12">
    <source>
        <dbReference type="Proteomes" id="UP001201163"/>
    </source>
</evidence>
<evidence type="ECO:0000256" key="5">
    <source>
        <dbReference type="PIRSR" id="PIRSR604808-1"/>
    </source>
</evidence>